<name>A0ACC2UXI9_9TREE</name>
<dbReference type="EMBL" id="JASBWT010000050">
    <property type="protein sequence ID" value="KAJ9091558.1"/>
    <property type="molecule type" value="Genomic_DNA"/>
</dbReference>
<organism evidence="1 2">
    <name type="scientific">Naganishia friedmannii</name>
    <dbReference type="NCBI Taxonomy" id="89922"/>
    <lineage>
        <taxon>Eukaryota</taxon>
        <taxon>Fungi</taxon>
        <taxon>Dikarya</taxon>
        <taxon>Basidiomycota</taxon>
        <taxon>Agaricomycotina</taxon>
        <taxon>Tremellomycetes</taxon>
        <taxon>Filobasidiales</taxon>
        <taxon>Filobasidiaceae</taxon>
        <taxon>Naganishia</taxon>
    </lineage>
</organism>
<evidence type="ECO:0000313" key="1">
    <source>
        <dbReference type="EMBL" id="KAJ9091558.1"/>
    </source>
</evidence>
<evidence type="ECO:0000313" key="2">
    <source>
        <dbReference type="Proteomes" id="UP001227268"/>
    </source>
</evidence>
<comment type="caution">
    <text evidence="1">The sequence shown here is derived from an EMBL/GenBank/DDBJ whole genome shotgun (WGS) entry which is preliminary data.</text>
</comment>
<sequence length="119" mass="13146">MGVRRRLSPKGVRWRGSPKGARTVSIVERLLTFRWPNDEGDNEEVHVAVVPSWSVEECIVSPKLREGPQVLKREDGELLQVVDVHFLGGCAGSVIIKDSSGAKKEVIFEKTIGTNVPEV</sequence>
<protein>
    <submittedName>
        <fullName evidence="1">Uncharacterized protein</fullName>
    </submittedName>
</protein>
<reference evidence="1" key="1">
    <citation type="submission" date="2023-04" db="EMBL/GenBank/DDBJ databases">
        <title>Draft Genome sequencing of Naganishia species isolated from polar environments using Oxford Nanopore Technology.</title>
        <authorList>
            <person name="Leo P."/>
            <person name="Venkateswaran K."/>
        </authorList>
    </citation>
    <scope>NUCLEOTIDE SEQUENCE</scope>
    <source>
        <strain evidence="1">MNA-CCFEE 5423</strain>
    </source>
</reference>
<accession>A0ACC2UXI9</accession>
<proteinExistence type="predicted"/>
<keyword evidence="2" id="KW-1185">Reference proteome</keyword>
<gene>
    <name evidence="1" type="ORF">QFC21_007183</name>
</gene>
<dbReference type="Proteomes" id="UP001227268">
    <property type="component" value="Unassembled WGS sequence"/>
</dbReference>